<dbReference type="GO" id="GO:0016192">
    <property type="term" value="P:vesicle-mediated transport"/>
    <property type="evidence" value="ECO:0007669"/>
    <property type="project" value="TreeGrafter"/>
</dbReference>
<dbReference type="SUPFAM" id="SSF51905">
    <property type="entry name" value="FAD/NAD(P)-binding domain"/>
    <property type="match status" value="1"/>
</dbReference>
<evidence type="ECO:0000313" key="4">
    <source>
        <dbReference type="Proteomes" id="UP000002872"/>
    </source>
</evidence>
<dbReference type="AlphaFoldDB" id="I3EJA8"/>
<dbReference type="PANTHER" id="PTHR11787">
    <property type="entry name" value="RAB GDP-DISSOCIATION INHIBITOR"/>
    <property type="match status" value="1"/>
</dbReference>
<dbReference type="Proteomes" id="UP000002872">
    <property type="component" value="Unassembled WGS sequence"/>
</dbReference>
<dbReference type="GO" id="GO:0005634">
    <property type="term" value="C:nucleus"/>
    <property type="evidence" value="ECO:0007669"/>
    <property type="project" value="TreeGrafter"/>
</dbReference>
<name>I3EJA8_NEMP3</name>
<dbReference type="GO" id="GO:0005093">
    <property type="term" value="F:Rab GDP-dissociation inhibitor activity"/>
    <property type="evidence" value="ECO:0007669"/>
    <property type="project" value="InterPro"/>
</dbReference>
<dbReference type="PRINTS" id="PR00892">
    <property type="entry name" value="RABGDI"/>
</dbReference>
<dbReference type="PANTHER" id="PTHR11787:SF4">
    <property type="entry name" value="CHM, RAB ESCORT PROTEIN 1"/>
    <property type="match status" value="1"/>
</dbReference>
<dbReference type="OrthoDB" id="9446342at2759"/>
<dbReference type="PRINTS" id="PR00891">
    <property type="entry name" value="RABGDIREP"/>
</dbReference>
<protein>
    <recommendedName>
        <fullName evidence="2">Rab GDP dissociation inhibitor</fullName>
    </recommendedName>
</protein>
<organism evidence="3 4">
    <name type="scientific">Nematocida parisii (strain ERTm3)</name>
    <name type="common">Nematode killer fungus</name>
    <dbReference type="NCBI Taxonomy" id="935791"/>
    <lineage>
        <taxon>Eukaryota</taxon>
        <taxon>Fungi</taxon>
        <taxon>Fungi incertae sedis</taxon>
        <taxon>Microsporidia</taxon>
        <taxon>Nematocida</taxon>
    </lineage>
</organism>
<dbReference type="EMBL" id="GL870876">
    <property type="protein sequence ID" value="EIJ89305.1"/>
    <property type="molecule type" value="Genomic_DNA"/>
</dbReference>
<accession>I3EJA8</accession>
<dbReference type="GO" id="GO:0015031">
    <property type="term" value="P:protein transport"/>
    <property type="evidence" value="ECO:0007669"/>
    <property type="project" value="InterPro"/>
</dbReference>
<keyword evidence="4" id="KW-1185">Reference proteome</keyword>
<gene>
    <name evidence="3" type="ORF">NEQG_00075</name>
</gene>
<evidence type="ECO:0000313" key="3">
    <source>
        <dbReference type="EMBL" id="EIJ89305.1"/>
    </source>
</evidence>
<dbReference type="GO" id="GO:0007264">
    <property type="term" value="P:small GTPase-mediated signal transduction"/>
    <property type="evidence" value="ECO:0007669"/>
    <property type="project" value="InterPro"/>
</dbReference>
<sequence>MEGQAEKEIYDAIILGTGIKESILAGLLSNTGAKIMQMDSSPVYGSSSRTIQYTDFVQEMANKFPMQSQFVNIFGEKEASKICIDLTPKIFLADEGLIKIIAEHNLAHCIEFSIISEQYIIKDEKPILIPTTKTAALTSKLCGPLQIIKLHRFVSMIKGFYNAESREKQSMAAQWETVHDLYEYYGISHSLRSIIGHGIALYTSDEYLKSEPSEFIHRLTTYFRSVARINGEKTGGNSPFLYPKYGISEISQGFARLSAVKGGVTRMGTEILKMDMKNGAHILDIKTDGQKDTVYTKFIIANDQYYATVPDVNTKKVCTLRGVYILKALPNSRSKQAMLALPGHPGIFLLVIGKDEEMCPEGYSIAYITAEYSGTEEEIESIKSSYEIPYSLKEIVAPAVNQLYAWKYSIMQQFVWIDEASEGITDLIDKNVISLKPMDNTVDFRTVLAEVEDVYSLFSSTIKM</sequence>
<dbReference type="VEuPathDB" id="MicrosporidiaDB:NEQG_00075"/>
<dbReference type="Pfam" id="PF00996">
    <property type="entry name" value="GDI"/>
    <property type="match status" value="1"/>
</dbReference>
<dbReference type="GO" id="GO:0005829">
    <property type="term" value="C:cytosol"/>
    <property type="evidence" value="ECO:0007669"/>
    <property type="project" value="TreeGrafter"/>
</dbReference>
<evidence type="ECO:0000256" key="1">
    <source>
        <dbReference type="ARBA" id="ARBA00005593"/>
    </source>
</evidence>
<comment type="similarity">
    <text evidence="1 2">Belongs to the Rab GDI family.</text>
</comment>
<proteinExistence type="inferred from homology"/>
<dbReference type="OMA" id="FETKAKM"/>
<evidence type="ECO:0000256" key="2">
    <source>
        <dbReference type="RuleBase" id="RU363124"/>
    </source>
</evidence>
<dbReference type="Gene3D" id="3.30.519.10">
    <property type="entry name" value="Guanine Nucleotide Dissociation Inhibitor, domain 2"/>
    <property type="match status" value="1"/>
</dbReference>
<dbReference type="InParanoid" id="I3EJA8"/>
<dbReference type="Gene3D" id="1.10.405.10">
    <property type="entry name" value="Guanine Nucleotide Dissociation Inhibitor, domain 1"/>
    <property type="match status" value="1"/>
</dbReference>
<dbReference type="STRING" id="935791.I3EJA8"/>
<dbReference type="InterPro" id="IPR018203">
    <property type="entry name" value="GDP_dissociation_inhibitor"/>
</dbReference>
<dbReference type="GO" id="GO:0005968">
    <property type="term" value="C:Rab-protein geranylgeranyltransferase complex"/>
    <property type="evidence" value="ECO:0007669"/>
    <property type="project" value="TreeGrafter"/>
</dbReference>
<dbReference type="FunCoup" id="I3EJA8">
    <property type="interactions" value="172"/>
</dbReference>
<reference evidence="3" key="1">
    <citation type="submission" date="2011-01" db="EMBL/GenBank/DDBJ databases">
        <title>The Genome Sequence of Nematocida parisii strain ERTm3.</title>
        <authorList>
            <consortium name="The Broad Institute Genome Sequencing Platform"/>
            <consortium name="The Broad Institute Genome Sequencing Center for Infectious Disease"/>
            <person name="Cuomo C."/>
            <person name="Troemel E."/>
            <person name="Young S.K."/>
            <person name="Zeng Q."/>
            <person name="Gargeya S."/>
            <person name="Fitzgerald M."/>
            <person name="Haas B."/>
            <person name="Abouelleil A."/>
            <person name="Alvarado L."/>
            <person name="Arachchi H.M."/>
            <person name="Berlin A."/>
            <person name="Chapman S.B."/>
            <person name="Gearin G."/>
            <person name="Goldberg J."/>
            <person name="Griggs A."/>
            <person name="Gujja S."/>
            <person name="Hansen M."/>
            <person name="Heiman D."/>
            <person name="Howarth C."/>
            <person name="Larimer J."/>
            <person name="Lui A."/>
            <person name="MacDonald P.J.P."/>
            <person name="McCowen C."/>
            <person name="Montmayeur A."/>
            <person name="Murphy C."/>
            <person name="Neiman D."/>
            <person name="Pearson M."/>
            <person name="Priest M."/>
            <person name="Roberts A."/>
            <person name="Saif S."/>
            <person name="Shea T."/>
            <person name="Sisk P."/>
            <person name="Stolte C."/>
            <person name="Sykes S."/>
            <person name="Wortman J."/>
            <person name="Nusbaum C."/>
            <person name="Birren B."/>
        </authorList>
    </citation>
    <scope>NUCLEOTIDE SEQUENCE</scope>
    <source>
        <strain evidence="3">ERTm3</strain>
    </source>
</reference>
<dbReference type="Gene3D" id="3.50.50.60">
    <property type="entry name" value="FAD/NAD(P)-binding domain"/>
    <property type="match status" value="1"/>
</dbReference>
<dbReference type="InterPro" id="IPR036188">
    <property type="entry name" value="FAD/NAD-bd_sf"/>
</dbReference>
<dbReference type="InterPro" id="IPR000806">
    <property type="entry name" value="RabGDI"/>
</dbReference>
<dbReference type="HOGENOM" id="CLU_588047_0_0_1"/>